<name>A0A9W6VRR1_9ACTN</name>
<reference evidence="1" key="1">
    <citation type="submission" date="2023-03" db="EMBL/GenBank/DDBJ databases">
        <title>Actinoallomurus iriomotensis NBRC 103681.</title>
        <authorList>
            <person name="Ichikawa N."/>
            <person name="Sato H."/>
            <person name="Tonouchi N."/>
        </authorList>
    </citation>
    <scope>NUCLEOTIDE SEQUENCE</scope>
    <source>
        <strain evidence="1">NBRC 103681</strain>
    </source>
</reference>
<gene>
    <name evidence="1" type="ORF">Airi01_041430</name>
</gene>
<dbReference type="AlphaFoldDB" id="A0A9W6VRR1"/>
<dbReference type="EMBL" id="BSTJ01000004">
    <property type="protein sequence ID" value="GLY75876.1"/>
    <property type="molecule type" value="Genomic_DNA"/>
</dbReference>
<accession>A0A9W6VRR1</accession>
<proteinExistence type="predicted"/>
<comment type="caution">
    <text evidence="1">The sequence shown here is derived from an EMBL/GenBank/DDBJ whole genome shotgun (WGS) entry which is preliminary data.</text>
</comment>
<dbReference type="Proteomes" id="UP001165135">
    <property type="component" value="Unassembled WGS sequence"/>
</dbReference>
<evidence type="ECO:0000313" key="2">
    <source>
        <dbReference type="Proteomes" id="UP001165135"/>
    </source>
</evidence>
<protein>
    <submittedName>
        <fullName evidence="1">Uncharacterized protein</fullName>
    </submittedName>
</protein>
<sequence>MNATTDGVVRDPSLFGTTDAWPSTIAAITEFVVPRSIPAAFGMAHLRTVPFRTTLLAVGTGRILNLGRPGGAGRRDGRFPGRRSLPAGLLAVRLRRGTSGEGPL</sequence>
<organism evidence="1 2">
    <name type="scientific">Actinoallomurus iriomotensis</name>
    <dbReference type="NCBI Taxonomy" id="478107"/>
    <lineage>
        <taxon>Bacteria</taxon>
        <taxon>Bacillati</taxon>
        <taxon>Actinomycetota</taxon>
        <taxon>Actinomycetes</taxon>
        <taxon>Streptosporangiales</taxon>
        <taxon>Thermomonosporaceae</taxon>
        <taxon>Actinoallomurus</taxon>
    </lineage>
</organism>
<evidence type="ECO:0000313" key="1">
    <source>
        <dbReference type="EMBL" id="GLY75876.1"/>
    </source>
</evidence>